<name>A0ABU0M7X3_9HYPH</name>
<dbReference type="SMART" id="SM00450">
    <property type="entry name" value="RHOD"/>
    <property type="match status" value="1"/>
</dbReference>
<evidence type="ECO:0000313" key="3">
    <source>
        <dbReference type="Proteomes" id="UP001223743"/>
    </source>
</evidence>
<sequence length="107" mass="10890">MTAGMLEDLDPAAIAAGLAEDRILLVDVREPAEFDAGHIEGAVSFPLSTFDPAALPDPEGRTIVFQCAAGARSARAAEAAVAAGVDGGRHLAGGIKAWVADGRPLVR</sequence>
<evidence type="ECO:0000259" key="1">
    <source>
        <dbReference type="PROSITE" id="PS50206"/>
    </source>
</evidence>
<dbReference type="CDD" id="cd00158">
    <property type="entry name" value="RHOD"/>
    <property type="match status" value="1"/>
</dbReference>
<protein>
    <submittedName>
        <fullName evidence="2">Rhodanese-related sulfurtransferase</fullName>
    </submittedName>
</protein>
<dbReference type="EMBL" id="JAUSWJ010000001">
    <property type="protein sequence ID" value="MDQ0517062.1"/>
    <property type="molecule type" value="Genomic_DNA"/>
</dbReference>
<evidence type="ECO:0000313" key="2">
    <source>
        <dbReference type="EMBL" id="MDQ0517062.1"/>
    </source>
</evidence>
<proteinExistence type="predicted"/>
<dbReference type="PANTHER" id="PTHR44086">
    <property type="entry name" value="THIOSULFATE SULFURTRANSFERASE RDL2, MITOCHONDRIAL-RELATED"/>
    <property type="match status" value="1"/>
</dbReference>
<dbReference type="InterPro" id="IPR001763">
    <property type="entry name" value="Rhodanese-like_dom"/>
</dbReference>
<dbReference type="PANTHER" id="PTHR44086:SF10">
    <property type="entry name" value="THIOSULFATE SULFURTRANSFERASE_RHODANESE-LIKE DOMAIN-CONTAINING PROTEIN 3"/>
    <property type="match status" value="1"/>
</dbReference>
<dbReference type="Proteomes" id="UP001223743">
    <property type="component" value="Unassembled WGS sequence"/>
</dbReference>
<dbReference type="PROSITE" id="PS50206">
    <property type="entry name" value="RHODANESE_3"/>
    <property type="match status" value="1"/>
</dbReference>
<dbReference type="SUPFAM" id="SSF52821">
    <property type="entry name" value="Rhodanese/Cell cycle control phosphatase"/>
    <property type="match status" value="1"/>
</dbReference>
<gene>
    <name evidence="2" type="ORF">QO015_002675</name>
</gene>
<accession>A0ABU0M7X3</accession>
<dbReference type="InterPro" id="IPR036873">
    <property type="entry name" value="Rhodanese-like_dom_sf"/>
</dbReference>
<comment type="caution">
    <text evidence="2">The sequence shown here is derived from an EMBL/GenBank/DDBJ whole genome shotgun (WGS) entry which is preliminary data.</text>
</comment>
<dbReference type="RefSeq" id="WP_266278775.1">
    <property type="nucleotide sequence ID" value="NZ_JAPKNF010000001.1"/>
</dbReference>
<dbReference type="Gene3D" id="3.40.250.10">
    <property type="entry name" value="Rhodanese-like domain"/>
    <property type="match status" value="1"/>
</dbReference>
<feature type="domain" description="Rhodanese" evidence="1">
    <location>
        <begin position="19"/>
        <end position="107"/>
    </location>
</feature>
<dbReference type="Pfam" id="PF00581">
    <property type="entry name" value="Rhodanese"/>
    <property type="match status" value="1"/>
</dbReference>
<keyword evidence="3" id="KW-1185">Reference proteome</keyword>
<organism evidence="2 3">
    <name type="scientific">Kaistia geumhonensis</name>
    <dbReference type="NCBI Taxonomy" id="410839"/>
    <lineage>
        <taxon>Bacteria</taxon>
        <taxon>Pseudomonadati</taxon>
        <taxon>Pseudomonadota</taxon>
        <taxon>Alphaproteobacteria</taxon>
        <taxon>Hyphomicrobiales</taxon>
        <taxon>Kaistiaceae</taxon>
        <taxon>Kaistia</taxon>
    </lineage>
</organism>
<reference evidence="2 3" key="1">
    <citation type="submission" date="2023-07" db="EMBL/GenBank/DDBJ databases">
        <title>Genomic Encyclopedia of Type Strains, Phase IV (KMG-IV): sequencing the most valuable type-strain genomes for metagenomic binning, comparative biology and taxonomic classification.</title>
        <authorList>
            <person name="Goeker M."/>
        </authorList>
    </citation>
    <scope>NUCLEOTIDE SEQUENCE [LARGE SCALE GENOMIC DNA]</scope>
    <source>
        <strain evidence="2 3">B1-1</strain>
    </source>
</reference>